<organism evidence="8 9">
    <name type="scientific">Fodinibius salinus</name>
    <dbReference type="NCBI Taxonomy" id="860790"/>
    <lineage>
        <taxon>Bacteria</taxon>
        <taxon>Pseudomonadati</taxon>
        <taxon>Balneolota</taxon>
        <taxon>Balneolia</taxon>
        <taxon>Balneolales</taxon>
        <taxon>Balneolaceae</taxon>
        <taxon>Fodinibius</taxon>
    </lineage>
</organism>
<dbReference type="Gene3D" id="3.30.565.10">
    <property type="entry name" value="Histidine kinase-like ATPase, C-terminal domain"/>
    <property type="match status" value="1"/>
</dbReference>
<dbReference type="InterPro" id="IPR013783">
    <property type="entry name" value="Ig-like_fold"/>
</dbReference>
<keyword evidence="6" id="KW-0812">Transmembrane</keyword>
<evidence type="ECO:0000256" key="1">
    <source>
        <dbReference type="ARBA" id="ARBA00000085"/>
    </source>
</evidence>
<name>A0A5D3YHY3_9BACT</name>
<keyword evidence="3" id="KW-0597">Phosphoprotein</keyword>
<dbReference type="EMBL" id="VNHY01000002">
    <property type="protein sequence ID" value="TYP93514.1"/>
    <property type="molecule type" value="Genomic_DNA"/>
</dbReference>
<dbReference type="PANTHER" id="PTHR43547">
    <property type="entry name" value="TWO-COMPONENT HISTIDINE KINASE"/>
    <property type="match status" value="1"/>
</dbReference>
<dbReference type="PANTHER" id="PTHR43547:SF2">
    <property type="entry name" value="HYBRID SIGNAL TRANSDUCTION HISTIDINE KINASE C"/>
    <property type="match status" value="1"/>
</dbReference>
<evidence type="ECO:0000256" key="3">
    <source>
        <dbReference type="ARBA" id="ARBA00022553"/>
    </source>
</evidence>
<dbReference type="PROSITE" id="PS50109">
    <property type="entry name" value="HIS_KIN"/>
    <property type="match status" value="1"/>
</dbReference>
<feature type="domain" description="Histidine kinase" evidence="7">
    <location>
        <begin position="972"/>
        <end position="1141"/>
    </location>
</feature>
<dbReference type="GO" id="GO:0000155">
    <property type="term" value="F:phosphorelay sensor kinase activity"/>
    <property type="evidence" value="ECO:0007669"/>
    <property type="project" value="TreeGrafter"/>
</dbReference>
<evidence type="ECO:0000256" key="4">
    <source>
        <dbReference type="SAM" id="Coils"/>
    </source>
</evidence>
<dbReference type="RefSeq" id="WP_148898577.1">
    <property type="nucleotide sequence ID" value="NZ_VNHY01000002.1"/>
</dbReference>
<sequence length="1150" mass="129289">MRYLSKSFTHSLRFVIALSLFLFAFITTGYAQNIDFDNISLEEGLSQSVVTSIAQDDMGFLWLATQSGLNRYDGKSFSLFTHNPDDSTSISNNWVTTLLNEPGKPILWVGTSSGFNKFNLETESFERYGHVNNDSTTISNGWINDLYRDQNGILWIATQGGLNRFNPETEQMKRIPIENKQWDQRHSNIVALTGINNEVWLASPAGLLIYDTVEQSYQKPQSTLLDDNIMSLHQDADSTVWAGSSNGKVLAINAEHQIEQSFSTNNGILNAPVQAINKDKDGNLWIGTIKGLNIFNPDRDIMVNTIQSKSSNPNSLSTPDVRDIFIDQSSVVWVSTYEGGVNKTNVLNNQFEHYKMDASNPDALHSNQTKTIVEDDDGNIWIGTSDQGIEKFDVDQNTFSHYPHDPADPSTPSSNFIKRMYVSSRGYLWVAANGVGMDRFDLDTWSKRTYTPEDGLAHKDIWAIQEDDQGYMWFGTYGGGANRFDPRTGTFKTLKNDPNDPNSLSNNFVTAIYPQSQDSIWLGTQGGLNIYNANTGDFTIYKSNPEDSTSLSDGPILDIHEGPTGDIWLATYGGGIDRFDVEKKTFKHYREKDGLAHNSTYNFLEDGKGNLWVSNNNGISRINPYTDQITNYSTSHGLQSKEFSNGAYEKTDEGIMYFGGINGFNRFDPAKITEESNGPKVAITQFALFNNEVPIGPMEEDGRTILEKSVSYTSELDLSYKDYVFSFEFAALNFAYPEQNKFSYKMVGLEDKWNDVGNRNYVSYTNMPPGEYTFKVKAADYNGVWSQTPASIKLNVAPPFWQTTWFYILSLVIILASIYGIYRYRVQSIQNRNQELAQKVNERTEELNEKNKDLENTLQELEDTKDELVQKARKAGMADIATGVLHNVGNILNSINTSSSIMEQTLRNSKVEGLQKANNMLRDNMNNIEEFITENPKGKKLLSYYLKIEDLLLEEQQTMLKHNFRLNEKIHLINDVISTQQSYAGTSNYTETVRLEKMIDNALTLQAGSIEQHDITVEQNIDDVPEVEGQRTQVVHILVNLIKNAKEAMGKADNDLKDKIAIDLYQENSSVVLKVSDTGHGISEEELDKIFTHGFTTKEDGHGFGLHSCSNYMNEMGGNMTVESEGEGKGATFTLKFPTPSTNNGASEEE</sequence>
<feature type="coiled-coil region" evidence="4">
    <location>
        <begin position="826"/>
        <end position="878"/>
    </location>
</feature>
<accession>A0A5D3YHY3</accession>
<proteinExistence type="predicted"/>
<dbReference type="Pfam" id="PF02518">
    <property type="entry name" value="HATPase_c"/>
    <property type="match status" value="1"/>
</dbReference>
<dbReference type="SUPFAM" id="SSF63829">
    <property type="entry name" value="Calcium-dependent phosphotriesterase"/>
    <property type="match status" value="3"/>
</dbReference>
<keyword evidence="6" id="KW-1133">Transmembrane helix</keyword>
<dbReference type="InterPro" id="IPR015943">
    <property type="entry name" value="WD40/YVTN_repeat-like_dom_sf"/>
</dbReference>
<gene>
    <name evidence="8" type="ORF">LX73_1218</name>
</gene>
<dbReference type="Gene3D" id="2.130.10.10">
    <property type="entry name" value="YVTN repeat-like/Quinoprotein amine dehydrogenase"/>
    <property type="match status" value="2"/>
</dbReference>
<evidence type="ECO:0000256" key="2">
    <source>
        <dbReference type="ARBA" id="ARBA00012438"/>
    </source>
</evidence>
<dbReference type="Gene3D" id="2.60.40.10">
    <property type="entry name" value="Immunoglobulins"/>
    <property type="match status" value="1"/>
</dbReference>
<dbReference type="InterPro" id="IPR036890">
    <property type="entry name" value="HATPase_C_sf"/>
</dbReference>
<dbReference type="SMART" id="SM00387">
    <property type="entry name" value="HATPase_c"/>
    <property type="match status" value="1"/>
</dbReference>
<feature type="compositionally biased region" description="Polar residues" evidence="5">
    <location>
        <begin position="1139"/>
        <end position="1150"/>
    </location>
</feature>
<dbReference type="EC" id="2.7.13.3" evidence="2"/>
<dbReference type="PRINTS" id="PR00344">
    <property type="entry name" value="BCTRLSENSOR"/>
</dbReference>
<comment type="caution">
    <text evidence="8">The sequence shown here is derived from an EMBL/GenBank/DDBJ whole genome shotgun (WGS) entry which is preliminary data.</text>
</comment>
<dbReference type="AlphaFoldDB" id="A0A5D3YHY3"/>
<dbReference type="Pfam" id="PF07494">
    <property type="entry name" value="Reg_prop"/>
    <property type="match status" value="5"/>
</dbReference>
<dbReference type="Gene3D" id="1.10.287.130">
    <property type="match status" value="1"/>
</dbReference>
<protein>
    <recommendedName>
        <fullName evidence="2">histidine kinase</fullName>
        <ecNumber evidence="2">2.7.13.3</ecNumber>
    </recommendedName>
</protein>
<dbReference type="SUPFAM" id="SSF55874">
    <property type="entry name" value="ATPase domain of HSP90 chaperone/DNA topoisomerase II/histidine kinase"/>
    <property type="match status" value="1"/>
</dbReference>
<feature type="region of interest" description="Disordered" evidence="5">
    <location>
        <begin position="1123"/>
        <end position="1150"/>
    </location>
</feature>
<evidence type="ECO:0000313" key="8">
    <source>
        <dbReference type="EMBL" id="TYP93514.1"/>
    </source>
</evidence>
<dbReference type="InterPro" id="IPR011123">
    <property type="entry name" value="Y_Y_Y"/>
</dbReference>
<dbReference type="FunFam" id="2.60.40.10:FF:000791">
    <property type="entry name" value="Two-component system sensor histidine kinase/response regulator"/>
    <property type="match status" value="1"/>
</dbReference>
<keyword evidence="6" id="KW-0472">Membrane</keyword>
<evidence type="ECO:0000313" key="9">
    <source>
        <dbReference type="Proteomes" id="UP000324595"/>
    </source>
</evidence>
<reference evidence="8 9" key="1">
    <citation type="submission" date="2019-07" db="EMBL/GenBank/DDBJ databases">
        <title>Genomic Encyclopedia of Archaeal and Bacterial Type Strains, Phase II (KMG-II): from individual species to whole genera.</title>
        <authorList>
            <person name="Goeker M."/>
        </authorList>
    </citation>
    <scope>NUCLEOTIDE SEQUENCE [LARGE SCALE GENOMIC DNA]</scope>
    <source>
        <strain evidence="8 9">DSM 21935</strain>
    </source>
</reference>
<dbReference type="InterPro" id="IPR004358">
    <property type="entry name" value="Sig_transdc_His_kin-like_C"/>
</dbReference>
<feature type="transmembrane region" description="Helical" evidence="6">
    <location>
        <begin position="804"/>
        <end position="822"/>
    </location>
</feature>
<dbReference type="Pfam" id="PF07495">
    <property type="entry name" value="Y_Y_Y"/>
    <property type="match status" value="1"/>
</dbReference>
<evidence type="ECO:0000256" key="5">
    <source>
        <dbReference type="SAM" id="MobiDB-lite"/>
    </source>
</evidence>
<dbReference type="InterPro" id="IPR003594">
    <property type="entry name" value="HATPase_dom"/>
</dbReference>
<dbReference type="InterPro" id="IPR005467">
    <property type="entry name" value="His_kinase_dom"/>
</dbReference>
<comment type="catalytic activity">
    <reaction evidence="1">
        <text>ATP + protein L-histidine = ADP + protein N-phospho-L-histidine.</text>
        <dbReference type="EC" id="2.7.13.3"/>
    </reaction>
</comment>
<dbReference type="Proteomes" id="UP000324595">
    <property type="component" value="Unassembled WGS sequence"/>
</dbReference>
<keyword evidence="9" id="KW-1185">Reference proteome</keyword>
<evidence type="ECO:0000256" key="6">
    <source>
        <dbReference type="SAM" id="Phobius"/>
    </source>
</evidence>
<evidence type="ECO:0000259" key="7">
    <source>
        <dbReference type="PROSITE" id="PS50109"/>
    </source>
</evidence>
<dbReference type="OrthoDB" id="358279at2"/>
<keyword evidence="4" id="KW-0175">Coiled coil</keyword>
<dbReference type="InterPro" id="IPR011110">
    <property type="entry name" value="Reg_prop"/>
</dbReference>